<feature type="non-terminal residue" evidence="3">
    <location>
        <position position="1"/>
    </location>
</feature>
<feature type="compositionally biased region" description="Acidic residues" evidence="2">
    <location>
        <begin position="274"/>
        <end position="287"/>
    </location>
</feature>
<dbReference type="SUPFAM" id="SSF53335">
    <property type="entry name" value="S-adenosyl-L-methionine-dependent methyltransferases"/>
    <property type="match status" value="1"/>
</dbReference>
<comment type="caution">
    <text evidence="3">The sequence shown here is derived from an EMBL/GenBank/DDBJ whole genome shotgun (WGS) entry which is preliminary data.</text>
</comment>
<proteinExistence type="inferred from homology"/>
<feature type="compositionally biased region" description="Basic and acidic residues" evidence="2">
    <location>
        <begin position="328"/>
        <end position="340"/>
    </location>
</feature>
<feature type="region of interest" description="Disordered" evidence="2">
    <location>
        <begin position="249"/>
        <end position="413"/>
    </location>
</feature>
<evidence type="ECO:0000313" key="4">
    <source>
        <dbReference type="Proteomes" id="UP001148838"/>
    </source>
</evidence>
<dbReference type="InterPro" id="IPR000682">
    <property type="entry name" value="PCMT"/>
</dbReference>
<dbReference type="Proteomes" id="UP001148838">
    <property type="component" value="Unassembled WGS sequence"/>
</dbReference>
<organism evidence="3 4">
    <name type="scientific">Periplaneta americana</name>
    <name type="common">American cockroach</name>
    <name type="synonym">Blatta americana</name>
    <dbReference type="NCBI Taxonomy" id="6978"/>
    <lineage>
        <taxon>Eukaryota</taxon>
        <taxon>Metazoa</taxon>
        <taxon>Ecdysozoa</taxon>
        <taxon>Arthropoda</taxon>
        <taxon>Hexapoda</taxon>
        <taxon>Insecta</taxon>
        <taxon>Pterygota</taxon>
        <taxon>Neoptera</taxon>
        <taxon>Polyneoptera</taxon>
        <taxon>Dictyoptera</taxon>
        <taxon>Blattodea</taxon>
        <taxon>Blattoidea</taxon>
        <taxon>Blattidae</taxon>
        <taxon>Blattinae</taxon>
        <taxon>Periplaneta</taxon>
    </lineage>
</organism>
<feature type="compositionally biased region" description="Acidic residues" evidence="2">
    <location>
        <begin position="358"/>
        <end position="375"/>
    </location>
</feature>
<reference evidence="3 4" key="1">
    <citation type="journal article" date="2022" name="Allergy">
        <title>Genome assembly and annotation of Periplaneta americana reveal a comprehensive cockroach allergen profile.</title>
        <authorList>
            <person name="Wang L."/>
            <person name="Xiong Q."/>
            <person name="Saelim N."/>
            <person name="Wang L."/>
            <person name="Nong W."/>
            <person name="Wan A.T."/>
            <person name="Shi M."/>
            <person name="Liu X."/>
            <person name="Cao Q."/>
            <person name="Hui J.H.L."/>
            <person name="Sookrung N."/>
            <person name="Leung T.F."/>
            <person name="Tungtrongchitr A."/>
            <person name="Tsui S.K.W."/>
        </authorList>
    </citation>
    <scope>NUCLEOTIDE SEQUENCE [LARGE SCALE GENOMIC DNA]</scope>
    <source>
        <strain evidence="3">PWHHKU_190912</strain>
    </source>
</reference>
<dbReference type="PANTHER" id="PTHR11579">
    <property type="entry name" value="PROTEIN-L-ISOASPARTATE O-METHYLTRANSFERASE"/>
    <property type="match status" value="1"/>
</dbReference>
<feature type="compositionally biased region" description="Basic and acidic residues" evidence="2">
    <location>
        <begin position="263"/>
        <end position="273"/>
    </location>
</feature>
<evidence type="ECO:0000256" key="1">
    <source>
        <dbReference type="ARBA" id="ARBA00005369"/>
    </source>
</evidence>
<dbReference type="Gene3D" id="3.40.50.150">
    <property type="entry name" value="Vaccinia Virus protein VP39"/>
    <property type="match status" value="1"/>
</dbReference>
<comment type="similarity">
    <text evidence="1">Belongs to the methyltransferase superfamily. L-isoaspartyl/D-aspartyl protein methyltransferase family.</text>
</comment>
<name>A0ABQ8T0V5_PERAM</name>
<dbReference type="EMBL" id="JAJSOF020000017">
    <property type="protein sequence ID" value="KAJ4440109.1"/>
    <property type="molecule type" value="Genomic_DNA"/>
</dbReference>
<gene>
    <name evidence="3" type="ORF">ANN_08243</name>
</gene>
<sequence>THLCICFAGPYGTNHGVEIHEDVVSYANKKLDEFRKISPALDEYEFCEPKFVKGNCLCLNTDVHQYDRVYCGAACPENHENYMKNLIKVGGVLVMPLNDQLLQIVRTSETTWDTKSVLPVSFATLLLPENTDEKEQIKLPESEPLSLQDACRSSIRTILRRNVELEHPDLKTRRRRHPKKKSVKKRSLRRLVIPIFEESDNDEFGLAGGEEEDRGRDLGRAGVIYDVQRQRAGQITAVIELARSLASHRCPPRMQHQQQQHQSQERYDNSAQEREDEGMEEAVDEIQDQQSEKRAAEPREAETAPVNNALTPEELQEEASVSSTAIAEQRKKIPKREKFDSGIGDEIENGKGLSSDSDRDEDGGAFMDVDSDSDFSDPLPSVGKRSHRSEGGEKASCQGDNGPANSSDTSRRSFAERRAIARNVAREAVIWKRLAFAADEESDKSEEETQEYPAMEVHESPVVETDSYSTYMRSKIQALPLPPSLKAYINLYRDF</sequence>
<dbReference type="PANTHER" id="PTHR11579:SF9">
    <property type="entry name" value="PROTEIN-L-ISOASPARTATE O-METHYLTRANSFERASE"/>
    <property type="match status" value="1"/>
</dbReference>
<feature type="region of interest" description="Disordered" evidence="2">
    <location>
        <begin position="439"/>
        <end position="458"/>
    </location>
</feature>
<keyword evidence="4" id="KW-1185">Reference proteome</keyword>
<evidence type="ECO:0000313" key="3">
    <source>
        <dbReference type="EMBL" id="KAJ4440109.1"/>
    </source>
</evidence>
<protein>
    <submittedName>
        <fullName evidence="3">Uncharacterized protein</fullName>
    </submittedName>
</protein>
<evidence type="ECO:0000256" key="2">
    <source>
        <dbReference type="SAM" id="MobiDB-lite"/>
    </source>
</evidence>
<feature type="compositionally biased region" description="Acidic residues" evidence="2">
    <location>
        <begin position="439"/>
        <end position="450"/>
    </location>
</feature>
<feature type="compositionally biased region" description="Basic and acidic residues" evidence="2">
    <location>
        <begin position="290"/>
        <end position="302"/>
    </location>
</feature>
<accession>A0ABQ8T0V5</accession>
<dbReference type="InterPro" id="IPR029063">
    <property type="entry name" value="SAM-dependent_MTases_sf"/>
</dbReference>